<evidence type="ECO:0000259" key="2">
    <source>
        <dbReference type="Pfam" id="PF02558"/>
    </source>
</evidence>
<name>A0A7S7MAT8_9ACTN</name>
<dbReference type="Gene3D" id="3.40.50.720">
    <property type="entry name" value="NAD(P)-binding Rossmann-like Domain"/>
    <property type="match status" value="1"/>
</dbReference>
<evidence type="ECO:0000256" key="1">
    <source>
        <dbReference type="SAM" id="MobiDB-lite"/>
    </source>
</evidence>
<accession>A0A7S7MAT8</accession>
<organism evidence="3 4">
    <name type="scientific">Thermophilibacter immobilis</name>
    <dbReference type="NCBI Taxonomy" id="2779519"/>
    <lineage>
        <taxon>Bacteria</taxon>
        <taxon>Bacillati</taxon>
        <taxon>Actinomycetota</taxon>
        <taxon>Coriobacteriia</taxon>
        <taxon>Coriobacteriales</taxon>
        <taxon>Atopobiaceae</taxon>
        <taxon>Thermophilibacter</taxon>
    </lineage>
</organism>
<keyword evidence="4" id="KW-1185">Reference proteome</keyword>
<dbReference type="EMBL" id="CP063767">
    <property type="protein sequence ID" value="QOY61627.1"/>
    <property type="molecule type" value="Genomic_DNA"/>
</dbReference>
<dbReference type="AlphaFoldDB" id="A0A7S7MAT8"/>
<evidence type="ECO:0000313" key="4">
    <source>
        <dbReference type="Proteomes" id="UP000593735"/>
    </source>
</evidence>
<proteinExistence type="predicted"/>
<dbReference type="Pfam" id="PF02558">
    <property type="entry name" value="ApbA"/>
    <property type="match status" value="1"/>
</dbReference>
<feature type="region of interest" description="Disordered" evidence="1">
    <location>
        <begin position="168"/>
        <end position="187"/>
    </location>
</feature>
<dbReference type="InterPro" id="IPR013332">
    <property type="entry name" value="KPR_N"/>
</dbReference>
<dbReference type="KEGG" id="tio:INP52_08360"/>
<feature type="domain" description="Ketopantoate reductase N-terminal" evidence="2">
    <location>
        <begin position="2"/>
        <end position="143"/>
    </location>
</feature>
<sequence>MIGRGALGLLYGDLIARSLGPDAVEYVMDGARFERHQGEALAINGVPCRVKTIPSQDASPTDLVILATKATGLAGTLVVAEDLVGPRTRVVPLLNGTTSEERVAARFGWKNTVISVAQGMDATFIEGELTYAHPGEVRFGAASGTAQETVSDVADFYARVGMRETRPEDAAERVSLSAHSPDREELRGPVGSICRARLMRYDTVHSRRTEHMWT</sequence>
<protein>
    <recommendedName>
        <fullName evidence="2">Ketopantoate reductase N-terminal domain-containing protein</fullName>
    </recommendedName>
</protein>
<gene>
    <name evidence="3" type="ORF">INP52_08360</name>
</gene>
<evidence type="ECO:0000313" key="3">
    <source>
        <dbReference type="EMBL" id="QOY61627.1"/>
    </source>
</evidence>
<dbReference type="Proteomes" id="UP000593735">
    <property type="component" value="Chromosome"/>
</dbReference>
<reference evidence="3 4" key="1">
    <citation type="submission" date="2020-10" db="EMBL/GenBank/DDBJ databases">
        <title>Olsenella immobilis sp.nov., isolated from the mud in a fermentation cellar used for the production of Chinese strong-flavoured liquor.</title>
        <authorList>
            <person name="Lu L."/>
        </authorList>
    </citation>
    <scope>NUCLEOTIDE SEQUENCE [LARGE SCALE GENOMIC DNA]</scope>
    <source>
        <strain evidence="3 4">LZLJ-2</strain>
    </source>
</reference>
<dbReference type="RefSeq" id="WP_194372927.1">
    <property type="nucleotide sequence ID" value="NZ_CP063767.1"/>
</dbReference>